<dbReference type="Proteomes" id="UP000827092">
    <property type="component" value="Unassembled WGS sequence"/>
</dbReference>
<dbReference type="AlphaFoldDB" id="A0AAV6VB25"/>
<keyword evidence="3" id="KW-0325">Glycoprotein</keyword>
<accession>A0AAV6VB25</accession>
<keyword evidence="4" id="KW-0812">Transmembrane</keyword>
<keyword evidence="4" id="KW-0472">Membrane</keyword>
<evidence type="ECO:0000259" key="5">
    <source>
        <dbReference type="Pfam" id="PF03088"/>
    </source>
</evidence>
<feature type="transmembrane region" description="Helical" evidence="4">
    <location>
        <begin position="15"/>
        <end position="32"/>
    </location>
</feature>
<dbReference type="Gene3D" id="2.120.10.30">
    <property type="entry name" value="TolB, C-terminal domain"/>
    <property type="match status" value="1"/>
</dbReference>
<dbReference type="InterPro" id="IPR018119">
    <property type="entry name" value="Strictosidine_synth_cons-reg"/>
</dbReference>
<name>A0AAV6VB25_9ARAC</name>
<sequence>MVVTSFSGSLIRVQGIMWNFIIVLLAVVFYCYTSPFYKLVNPVSYSVSLPEKFDGGLKSNEDLDKTVRLHDNALHWPESFAVHNNKMYTGLGDGRIVQITDSKIIDVVRTGKACEGQHEEDICGRPLGMTFNKAGRLYVADAYLGLFSVDVKTGKKTLLLSSSTIVEDLPLIFLNSLTFDEKEENLYISQSSTRWNISNVIISVMEHDTSGRLLKYNLNTKQVTVLLKDLAFPNGVVLSHDGTSVLVAEGSNNKIFRYHIEGEKAGLLRDLPMVLPGEPDNICRGKQGTYWISFATGRSHENPTLLDRLSDKPFWRKLLLHVHRLATAPISIVLNLLPYKQAKEVGFELQTLRIAADYVLSYGLILEFDDQGKILRSFHSPSGKVSLISEVLEHNGHLYLGSWRNHYVGKLKV</sequence>
<evidence type="ECO:0000256" key="2">
    <source>
        <dbReference type="ARBA" id="ARBA00022553"/>
    </source>
</evidence>
<dbReference type="Pfam" id="PF03088">
    <property type="entry name" value="Str_synth"/>
    <property type="match status" value="1"/>
</dbReference>
<comment type="similarity">
    <text evidence="1">Belongs to the strictosidine synthase family.</text>
</comment>
<dbReference type="InterPro" id="IPR011042">
    <property type="entry name" value="6-blade_b-propeller_TolB-like"/>
</dbReference>
<dbReference type="EMBL" id="JAFNEN010000133">
    <property type="protein sequence ID" value="KAG8192903.1"/>
    <property type="molecule type" value="Genomic_DNA"/>
</dbReference>
<keyword evidence="4" id="KW-1133">Transmembrane helix</keyword>
<gene>
    <name evidence="6" type="ORF">JTE90_025612</name>
</gene>
<evidence type="ECO:0000313" key="7">
    <source>
        <dbReference type="Proteomes" id="UP000827092"/>
    </source>
</evidence>
<keyword evidence="7" id="KW-1185">Reference proteome</keyword>
<dbReference type="PANTHER" id="PTHR10426">
    <property type="entry name" value="STRICTOSIDINE SYNTHASE-RELATED"/>
    <property type="match status" value="1"/>
</dbReference>
<feature type="domain" description="Strictosidine synthase conserved region" evidence="5">
    <location>
        <begin position="175"/>
        <end position="262"/>
    </location>
</feature>
<dbReference type="GO" id="GO:0012505">
    <property type="term" value="C:endomembrane system"/>
    <property type="evidence" value="ECO:0007669"/>
    <property type="project" value="TreeGrafter"/>
</dbReference>
<organism evidence="6 7">
    <name type="scientific">Oedothorax gibbosus</name>
    <dbReference type="NCBI Taxonomy" id="931172"/>
    <lineage>
        <taxon>Eukaryota</taxon>
        <taxon>Metazoa</taxon>
        <taxon>Ecdysozoa</taxon>
        <taxon>Arthropoda</taxon>
        <taxon>Chelicerata</taxon>
        <taxon>Arachnida</taxon>
        <taxon>Araneae</taxon>
        <taxon>Araneomorphae</taxon>
        <taxon>Entelegynae</taxon>
        <taxon>Araneoidea</taxon>
        <taxon>Linyphiidae</taxon>
        <taxon>Erigoninae</taxon>
        <taxon>Oedothorax</taxon>
    </lineage>
</organism>
<evidence type="ECO:0000256" key="3">
    <source>
        <dbReference type="ARBA" id="ARBA00023180"/>
    </source>
</evidence>
<dbReference type="GO" id="GO:0016787">
    <property type="term" value="F:hydrolase activity"/>
    <property type="evidence" value="ECO:0007669"/>
    <property type="project" value="TreeGrafter"/>
</dbReference>
<dbReference type="PANTHER" id="PTHR10426:SF88">
    <property type="entry name" value="ADIPOCYTE PLASMA MEMBRANE-ASSOCIATED PROTEIN HEMOMUCIN-RELATED"/>
    <property type="match status" value="1"/>
</dbReference>
<evidence type="ECO:0000256" key="4">
    <source>
        <dbReference type="SAM" id="Phobius"/>
    </source>
</evidence>
<keyword evidence="2" id="KW-0597">Phosphoprotein</keyword>
<dbReference type="Pfam" id="PF20067">
    <property type="entry name" value="SSL_N"/>
    <property type="match status" value="1"/>
</dbReference>
<proteinExistence type="inferred from homology"/>
<dbReference type="SUPFAM" id="SSF63829">
    <property type="entry name" value="Calcium-dependent phosphotriesterase"/>
    <property type="match status" value="1"/>
</dbReference>
<comment type="caution">
    <text evidence="6">The sequence shown here is derived from an EMBL/GenBank/DDBJ whole genome shotgun (WGS) entry which is preliminary data.</text>
</comment>
<reference evidence="6 7" key="1">
    <citation type="journal article" date="2022" name="Nat. Ecol. Evol.">
        <title>A masculinizing supergene underlies an exaggerated male reproductive morph in a spider.</title>
        <authorList>
            <person name="Hendrickx F."/>
            <person name="De Corte Z."/>
            <person name="Sonet G."/>
            <person name="Van Belleghem S.M."/>
            <person name="Kostlbacher S."/>
            <person name="Vangestel C."/>
        </authorList>
    </citation>
    <scope>NUCLEOTIDE SEQUENCE [LARGE SCALE GENOMIC DNA]</scope>
    <source>
        <strain evidence="6">W744_W776</strain>
    </source>
</reference>
<protein>
    <recommendedName>
        <fullName evidence="5">Strictosidine synthase conserved region domain-containing protein</fullName>
    </recommendedName>
</protein>
<evidence type="ECO:0000313" key="6">
    <source>
        <dbReference type="EMBL" id="KAG8192903.1"/>
    </source>
</evidence>
<evidence type="ECO:0000256" key="1">
    <source>
        <dbReference type="ARBA" id="ARBA00009191"/>
    </source>
</evidence>